<evidence type="ECO:0000259" key="1">
    <source>
        <dbReference type="Pfam" id="PF09828"/>
    </source>
</evidence>
<feature type="domain" description="ChrB C-terminal" evidence="1">
    <location>
        <begin position="188"/>
        <end position="317"/>
    </location>
</feature>
<dbReference type="KEGG" id="dbk:DGMP_23360"/>
<proteinExistence type="predicted"/>
<keyword evidence="4" id="KW-1185">Reference proteome</keyword>
<dbReference type="InterPro" id="IPR018634">
    <property type="entry name" value="ChrB_C"/>
</dbReference>
<gene>
    <name evidence="3" type="primary">chrB</name>
    <name evidence="3" type="ORF">DGMP_23360</name>
</gene>
<evidence type="ECO:0000259" key="2">
    <source>
        <dbReference type="Pfam" id="PF20229"/>
    </source>
</evidence>
<dbReference type="Proteomes" id="UP000826725">
    <property type="component" value="Chromosome"/>
</dbReference>
<dbReference type="EMBL" id="AP024086">
    <property type="protein sequence ID" value="BCL61643.1"/>
    <property type="molecule type" value="Genomic_DNA"/>
</dbReference>
<dbReference type="Pfam" id="PF20229">
    <property type="entry name" value="ChrB_N"/>
    <property type="match status" value="1"/>
</dbReference>
<dbReference type="RefSeq" id="WP_228854070.1">
    <property type="nucleotide sequence ID" value="NZ_AP024086.1"/>
</dbReference>
<dbReference type="Pfam" id="PF09828">
    <property type="entry name" value="ChrB_C"/>
    <property type="match status" value="1"/>
</dbReference>
<accession>A0A8D5FM93</accession>
<name>A0A8D5FM93_9BACT</name>
<dbReference type="AlphaFoldDB" id="A0A8D5FM93"/>
<sequence>MAPFFLFNPGKTSGGRTKIWRKLARIGAVRLKSAVYVLPYSEEHHEILQWLIAELSSLGGDGALVRTGTVEPFSSNELVELFNDRCIELYGKLSGRLSGLEQKLELISREMQVGRRADLVTEMNKLRKELNRIKKHDFFGTSMGRDLDERLRTIKKAADRLSRKGDSTGSGSYQIPRCRRENYQGRVWVTRKNPFVDRMASAWLIRKFIDGNPEFEFIAGDFQQKDEKKIAYDIKNGEFTHVGPLCTFEVLCESFGLTDHSVSRIGRIVHEIDLADGKYGRQAAEGVELVLSGIRKVSISDMEALEKGIEIFEALYVSVLPV</sequence>
<organism evidence="3 4">
    <name type="scientific">Desulfomarina profundi</name>
    <dbReference type="NCBI Taxonomy" id="2772557"/>
    <lineage>
        <taxon>Bacteria</taxon>
        <taxon>Pseudomonadati</taxon>
        <taxon>Thermodesulfobacteriota</taxon>
        <taxon>Desulfobulbia</taxon>
        <taxon>Desulfobulbales</taxon>
        <taxon>Desulfobulbaceae</taxon>
        <taxon>Desulfomarina</taxon>
    </lineage>
</organism>
<protein>
    <submittedName>
        <fullName evidence="3">ChrB protein</fullName>
    </submittedName>
</protein>
<feature type="domain" description="ChrB N-terminal" evidence="2">
    <location>
        <begin position="16"/>
        <end position="161"/>
    </location>
</feature>
<evidence type="ECO:0000313" key="4">
    <source>
        <dbReference type="Proteomes" id="UP000826725"/>
    </source>
</evidence>
<dbReference type="InterPro" id="IPR046858">
    <property type="entry name" value="ChrB_N"/>
</dbReference>
<reference evidence="3" key="1">
    <citation type="submission" date="2020-09" db="EMBL/GenBank/DDBJ databases">
        <title>Desulfogranum mesoprofundum gen. nov., sp. nov., a novel mesophilic, sulfate-reducing chemolithoautotroph isolated from a deep-sea hydrothermal vent chimney in the Suiyo Seamount.</title>
        <authorList>
            <person name="Hashimoto Y."/>
            <person name="Nakagawa S."/>
        </authorList>
    </citation>
    <scope>NUCLEOTIDE SEQUENCE</scope>
    <source>
        <strain evidence="3">KT2</strain>
    </source>
</reference>
<evidence type="ECO:0000313" key="3">
    <source>
        <dbReference type="EMBL" id="BCL61643.1"/>
    </source>
</evidence>